<dbReference type="RefSeq" id="XP_008620577.1">
    <property type="nucleotide sequence ID" value="XM_008622355.1"/>
</dbReference>
<evidence type="ECO:0000259" key="4">
    <source>
        <dbReference type="PROSITE" id="PS00498"/>
    </source>
</evidence>
<dbReference type="GeneID" id="19956883"/>
<name>T0PKY7_SAPDV</name>
<sequence length="512" mass="55968">MRSHLLSFVSALVALVAAQTIVFPTSAPVSCPVPAIRQSWLNMTAADQQTYLDAVGIAMDKGYHFNFLQILSESDTYYEYYSTCGWAYSSRRLLLAYQNMLRSLGPAYACITIPYWDYFADNAQIQTGACDGTLGNCSGILSSMGGNAGAPTTLTIDGIPVSGAATTSSPLNRFCELYNISCSGYVPRGPNWSTTSFPAGFGYATLANMLKKATSFYSFTFGLKNGIHNSMHLALGGVMADANHTMADPLFFSQHAALDMMVQVYIECYFGTNRTVEKKQTSPWAFSVCAPSIAEMPRAPRVTSNITQRLPQSFENYTTIVDAADHPVIGQFFASTPTAYFSYVDATDMGALSYTYEKNVLVSSLLANGYICPIKVYKRRRLVDDTSLTAKTAAARWPRNSRYTAVQRLNKLRRQFLAKAMTYTSYKLDAALELYAAAECLIANTRTPAVATTGIFSTKPMAIFTSASTTPVTETVSAPCSSPALTLLGRSANAFELRDYMLRFVKRTSTIT</sequence>
<dbReference type="InterPro" id="IPR008922">
    <property type="entry name" value="Di-copper_centre_dom_sf"/>
</dbReference>
<organism evidence="5 6">
    <name type="scientific">Saprolegnia diclina (strain VS20)</name>
    <dbReference type="NCBI Taxonomy" id="1156394"/>
    <lineage>
        <taxon>Eukaryota</taxon>
        <taxon>Sar</taxon>
        <taxon>Stramenopiles</taxon>
        <taxon>Oomycota</taxon>
        <taxon>Saprolegniomycetes</taxon>
        <taxon>Saprolegniales</taxon>
        <taxon>Saprolegniaceae</taxon>
        <taxon>Saprolegnia</taxon>
    </lineage>
</organism>
<keyword evidence="6" id="KW-1185">Reference proteome</keyword>
<dbReference type="Proteomes" id="UP000030762">
    <property type="component" value="Unassembled WGS sequence"/>
</dbReference>
<dbReference type="GO" id="GO:0046872">
    <property type="term" value="F:metal ion binding"/>
    <property type="evidence" value="ECO:0007669"/>
    <property type="project" value="UniProtKB-KW"/>
</dbReference>
<dbReference type="eggNOG" id="ENOG502QSTB">
    <property type="taxonomic scope" value="Eukaryota"/>
</dbReference>
<evidence type="ECO:0000256" key="3">
    <source>
        <dbReference type="SAM" id="SignalP"/>
    </source>
</evidence>
<proteinExistence type="predicted"/>
<dbReference type="InterPro" id="IPR002227">
    <property type="entry name" value="Tyrosinase_Cu-bd"/>
</dbReference>
<dbReference type="VEuPathDB" id="FungiDB:SDRG_16156"/>
<protein>
    <recommendedName>
        <fullName evidence="4">Tyrosinase copper-binding domain-containing protein</fullName>
    </recommendedName>
</protein>
<reference evidence="5 6" key="1">
    <citation type="submission" date="2012-04" db="EMBL/GenBank/DDBJ databases">
        <title>The Genome Sequence of Saprolegnia declina VS20.</title>
        <authorList>
            <consortium name="The Broad Institute Genome Sequencing Platform"/>
            <person name="Russ C."/>
            <person name="Nusbaum C."/>
            <person name="Tyler B."/>
            <person name="van West P."/>
            <person name="Dieguez-Uribeondo J."/>
            <person name="de Bruijn I."/>
            <person name="Tripathy S."/>
            <person name="Jiang R."/>
            <person name="Young S.K."/>
            <person name="Zeng Q."/>
            <person name="Gargeya S."/>
            <person name="Fitzgerald M."/>
            <person name="Haas B."/>
            <person name="Abouelleil A."/>
            <person name="Alvarado L."/>
            <person name="Arachchi H.M."/>
            <person name="Berlin A."/>
            <person name="Chapman S.B."/>
            <person name="Goldberg J."/>
            <person name="Griggs A."/>
            <person name="Gujja S."/>
            <person name="Hansen M."/>
            <person name="Howarth C."/>
            <person name="Imamovic A."/>
            <person name="Larimer J."/>
            <person name="McCowen C."/>
            <person name="Montmayeur A."/>
            <person name="Murphy C."/>
            <person name="Neiman D."/>
            <person name="Pearson M."/>
            <person name="Priest M."/>
            <person name="Roberts A."/>
            <person name="Saif S."/>
            <person name="Shea T."/>
            <person name="Sisk P."/>
            <person name="Sykes S."/>
            <person name="Wortman J."/>
            <person name="Nusbaum C."/>
            <person name="Birren B."/>
        </authorList>
    </citation>
    <scope>NUCLEOTIDE SEQUENCE [LARGE SCALE GENOMIC DNA]</scope>
    <source>
        <strain evidence="5 6">VS20</strain>
    </source>
</reference>
<keyword evidence="2" id="KW-0186">Copper</keyword>
<feature type="signal peptide" evidence="3">
    <location>
        <begin position="1"/>
        <end position="18"/>
    </location>
</feature>
<feature type="domain" description="Tyrosinase copper-binding" evidence="4">
    <location>
        <begin position="248"/>
        <end position="259"/>
    </location>
</feature>
<dbReference type="Gene3D" id="1.10.1280.10">
    <property type="entry name" value="Di-copper center containing domain from catechol oxidase"/>
    <property type="match status" value="1"/>
</dbReference>
<dbReference type="EMBL" id="JH767246">
    <property type="protein sequence ID" value="EQC26009.1"/>
    <property type="molecule type" value="Genomic_DNA"/>
</dbReference>
<dbReference type="PROSITE" id="PS00498">
    <property type="entry name" value="TYROSINASE_2"/>
    <property type="match status" value="1"/>
</dbReference>
<dbReference type="InterPro" id="IPR050316">
    <property type="entry name" value="Tyrosinase/Hemocyanin"/>
</dbReference>
<evidence type="ECO:0000256" key="1">
    <source>
        <dbReference type="ARBA" id="ARBA00022723"/>
    </source>
</evidence>
<dbReference type="SUPFAM" id="SSF48056">
    <property type="entry name" value="Di-copper centre-containing domain"/>
    <property type="match status" value="1"/>
</dbReference>
<accession>T0PKY7</accession>
<evidence type="ECO:0000313" key="5">
    <source>
        <dbReference type="EMBL" id="EQC26009.1"/>
    </source>
</evidence>
<dbReference type="OMA" id="STCGWAY"/>
<dbReference type="GO" id="GO:0016491">
    <property type="term" value="F:oxidoreductase activity"/>
    <property type="evidence" value="ECO:0007669"/>
    <property type="project" value="InterPro"/>
</dbReference>
<gene>
    <name evidence="5" type="ORF">SDRG_16156</name>
</gene>
<dbReference type="STRING" id="1156394.T0PKY7"/>
<dbReference type="Pfam" id="PF00264">
    <property type="entry name" value="Tyrosinase"/>
    <property type="match status" value="1"/>
</dbReference>
<evidence type="ECO:0000256" key="2">
    <source>
        <dbReference type="ARBA" id="ARBA00023008"/>
    </source>
</evidence>
<dbReference type="OrthoDB" id="6132182at2759"/>
<evidence type="ECO:0000313" key="6">
    <source>
        <dbReference type="Proteomes" id="UP000030762"/>
    </source>
</evidence>
<keyword evidence="1" id="KW-0479">Metal-binding</keyword>
<keyword evidence="3" id="KW-0732">Signal</keyword>
<dbReference type="PANTHER" id="PTHR11474">
    <property type="entry name" value="TYROSINASE FAMILY MEMBER"/>
    <property type="match status" value="1"/>
</dbReference>
<dbReference type="AlphaFoldDB" id="T0PKY7"/>
<dbReference type="PANTHER" id="PTHR11474:SF126">
    <property type="entry name" value="TYROSINASE-LIKE PROTEIN TYR-1-RELATED"/>
    <property type="match status" value="1"/>
</dbReference>
<dbReference type="InParanoid" id="T0PKY7"/>
<feature type="chain" id="PRO_5004569276" description="Tyrosinase copper-binding domain-containing protein" evidence="3">
    <location>
        <begin position="19"/>
        <end position="512"/>
    </location>
</feature>